<dbReference type="SUPFAM" id="SSF56596">
    <property type="entry name" value="Replication terminator protein (Tus)"/>
    <property type="match status" value="1"/>
</dbReference>
<keyword evidence="3" id="KW-0238">DNA-binding</keyword>
<name>A0A6G9QR73_9GAMM</name>
<evidence type="ECO:0000256" key="2">
    <source>
        <dbReference type="ARBA" id="ARBA00022705"/>
    </source>
</evidence>
<evidence type="ECO:0000313" key="5">
    <source>
        <dbReference type="Proteomes" id="UP000502608"/>
    </source>
</evidence>
<dbReference type="GO" id="GO:0005737">
    <property type="term" value="C:cytoplasm"/>
    <property type="evidence" value="ECO:0007669"/>
    <property type="project" value="InterPro"/>
</dbReference>
<dbReference type="InterPro" id="IPR008865">
    <property type="entry name" value="DNA_replication_term_site-bd"/>
</dbReference>
<dbReference type="EMBL" id="CP050315">
    <property type="protein sequence ID" value="QIR16555.1"/>
    <property type="molecule type" value="Genomic_DNA"/>
</dbReference>
<dbReference type="AlphaFoldDB" id="A0A6G9QR73"/>
<dbReference type="Proteomes" id="UP000502608">
    <property type="component" value="Plasmid pPN3F2_2"/>
</dbReference>
<keyword evidence="2" id="KW-0235">DNA replication</keyword>
<dbReference type="Gene3D" id="3.50.14.10">
    <property type="entry name" value="Replication terminator Tus, domain 1 superfamily/Replication terminator Tus"/>
    <property type="match status" value="1"/>
</dbReference>
<evidence type="ECO:0000256" key="3">
    <source>
        <dbReference type="ARBA" id="ARBA00023125"/>
    </source>
</evidence>
<gene>
    <name evidence="4" type="ORF">HBH39_18950</name>
</gene>
<dbReference type="RefSeq" id="WP_167680383.1">
    <property type="nucleotide sequence ID" value="NZ_CP050315.1"/>
</dbReference>
<keyword evidence="5" id="KW-1185">Reference proteome</keyword>
<keyword evidence="4" id="KW-0614">Plasmid</keyword>
<organism evidence="4 5">
    <name type="scientific">Shewanella aestuarii</name>
    <dbReference type="NCBI Taxonomy" id="1028752"/>
    <lineage>
        <taxon>Bacteria</taxon>
        <taxon>Pseudomonadati</taxon>
        <taxon>Pseudomonadota</taxon>
        <taxon>Gammaproteobacteria</taxon>
        <taxon>Alteromonadales</taxon>
        <taxon>Shewanellaceae</taxon>
        <taxon>Shewanella</taxon>
    </lineage>
</organism>
<dbReference type="Pfam" id="PF05472">
    <property type="entry name" value="Ter"/>
    <property type="match status" value="1"/>
</dbReference>
<geneLocation type="plasmid" evidence="4 5">
    <name>pPN3F2_2</name>
</geneLocation>
<dbReference type="InterPro" id="IPR036381">
    <property type="entry name" value="Tus_dom1"/>
</dbReference>
<sequence length="321" mass="36691">MKLSTFKSECDYVQAIENAINALNVTIKTLNAHLDTLCIKSCRLYKVEEQRLDKTLNDKPFDGSCEIECCVISDDFVAFTESKKAFKDFYNHSGTTSKNTFRAAGYIQIAPADNSADSIETLIQLVDDINAQKKSLATLFKANVVRVDDENYRFDREDFFIANFPHLIKLQVTRKLRLMSDSTIRYIDFHWSSKMLSDKVTPQDMIDKIKRMLHQIGRASELSSSAELKAQALKITSQYLESLPSDTELRLRRPIPPQPAVNVLRIGNKKFNFTCPIPFILISDHTDVSGLQNYQPQQRPSRTKGRYECVDAALNIYRLVK</sequence>
<protein>
    <submittedName>
        <fullName evidence="4">DNA replication terminus site-binding protein</fullName>
    </submittedName>
</protein>
<evidence type="ECO:0000313" key="4">
    <source>
        <dbReference type="EMBL" id="QIR16555.1"/>
    </source>
</evidence>
<reference evidence="4 5" key="1">
    <citation type="submission" date="2020-03" db="EMBL/GenBank/DDBJ databases">
        <title>Complete genome sequence of Shewanella sp.</title>
        <authorList>
            <person name="Kim Y.-S."/>
            <person name="Kim S.-J."/>
            <person name="Jung H.-K."/>
            <person name="Kim K.-H."/>
        </authorList>
    </citation>
    <scope>NUCLEOTIDE SEQUENCE [LARGE SCALE GENOMIC DNA]</scope>
    <source>
        <strain evidence="4 5">PN3F2</strain>
        <plasmid evidence="4 5">pPN3F2_2</plasmid>
    </source>
</reference>
<dbReference type="GO" id="GO:0006274">
    <property type="term" value="P:DNA replication termination"/>
    <property type="evidence" value="ECO:0007669"/>
    <property type="project" value="InterPro"/>
</dbReference>
<keyword evidence="1" id="KW-0963">Cytoplasm</keyword>
<dbReference type="Gene3D" id="3.30.54.10">
    <property type="match status" value="1"/>
</dbReference>
<dbReference type="GO" id="GO:0003677">
    <property type="term" value="F:DNA binding"/>
    <property type="evidence" value="ECO:0007669"/>
    <property type="project" value="UniProtKB-KW"/>
</dbReference>
<dbReference type="KEGG" id="saes:HBH39_18950"/>
<dbReference type="InterPro" id="IPR036384">
    <property type="entry name" value="Tus_sf"/>
</dbReference>
<proteinExistence type="predicted"/>
<evidence type="ECO:0000256" key="1">
    <source>
        <dbReference type="ARBA" id="ARBA00022490"/>
    </source>
</evidence>
<accession>A0A6G9QR73</accession>